<organism evidence="1">
    <name type="scientific">Siphoviridae sp. ctTBR23</name>
    <dbReference type="NCBI Taxonomy" id="2825515"/>
    <lineage>
        <taxon>Viruses</taxon>
        <taxon>Duplodnaviria</taxon>
        <taxon>Heunggongvirae</taxon>
        <taxon>Uroviricota</taxon>
        <taxon>Caudoviricetes</taxon>
    </lineage>
</organism>
<proteinExistence type="predicted"/>
<reference evidence="1" key="1">
    <citation type="journal article" date="2021" name="Proc. Natl. Acad. Sci. U.S.A.">
        <title>A Catalog of Tens of Thousands of Viruses from Human Metagenomes Reveals Hidden Associations with Chronic Diseases.</title>
        <authorList>
            <person name="Tisza M.J."/>
            <person name="Buck C.B."/>
        </authorList>
    </citation>
    <scope>NUCLEOTIDE SEQUENCE</scope>
    <source>
        <strain evidence="1">CtTBR23</strain>
    </source>
</reference>
<sequence>MANPAPIIQKINAFDATQGTTINFNIIGGTELVQSNKIYIYSVTTNELIVTHTYTGTQPIHVLPSNTDSSMEYATGKTSADFTNENQYYARIQTFTNKGATQGGSGISVSSLFWCLLAPTIVFDSITSPIDTTSYNFIVKYNTNITTAQNVTNKLQQYQFDLYDGSGKLELTSGSIIGSGTPTTVSQQYQIEYNFTGLNNNETYYAKVTCVSTEGMIVTAQSGTITIQTNVGTFNKAKVSNNACNGYISVISQITNIEGKTNVEDISGLQGEIDLRDGKYVTWDSGFTFPTVNSYGQWTVQLQGRGFDVSGNTDDESYLINLSDSGQIYIYIRQNDETPSQTRADMYVYPYGIEHNMTLYLYSNYIDNPTANDKLDVWIRCIKGMYEIKLTNLSV</sequence>
<name>A0A8S5P101_9CAUD</name>
<accession>A0A8S5P101</accession>
<evidence type="ECO:0000313" key="1">
    <source>
        <dbReference type="EMBL" id="DAE00113.1"/>
    </source>
</evidence>
<dbReference type="EMBL" id="BK015299">
    <property type="protein sequence ID" value="DAE00113.1"/>
    <property type="molecule type" value="Genomic_DNA"/>
</dbReference>
<protein>
    <submittedName>
        <fullName evidence="1">Uncharacterized protein</fullName>
    </submittedName>
</protein>